<dbReference type="AlphaFoldDB" id="A0A6L2MZ09"/>
<reference evidence="4" key="1">
    <citation type="journal article" date="2019" name="Sci. Rep.">
        <title>Draft genome of Tanacetum cinerariifolium, the natural source of mosquito coil.</title>
        <authorList>
            <person name="Yamashiro T."/>
            <person name="Shiraishi A."/>
            <person name="Satake H."/>
            <person name="Nakayama K."/>
        </authorList>
    </citation>
    <scope>NUCLEOTIDE SEQUENCE</scope>
</reference>
<dbReference type="PANTHER" id="PTHR13077:SF6">
    <property type="entry name" value="SELENOPROTEIN F"/>
    <property type="match status" value="1"/>
</dbReference>
<evidence type="ECO:0000313" key="4">
    <source>
        <dbReference type="EMBL" id="GEU79201.1"/>
    </source>
</evidence>
<evidence type="ECO:0000259" key="3">
    <source>
        <dbReference type="Pfam" id="PF08806"/>
    </source>
</evidence>
<evidence type="ECO:0000256" key="2">
    <source>
        <dbReference type="SAM" id="MobiDB-lite"/>
    </source>
</evidence>
<name>A0A6L2MZ09_TANCI</name>
<proteinExistence type="predicted"/>
<dbReference type="GO" id="GO:0005788">
    <property type="term" value="C:endoplasmic reticulum lumen"/>
    <property type="evidence" value="ECO:0007669"/>
    <property type="project" value="TreeGrafter"/>
</dbReference>
<feature type="compositionally biased region" description="Basic and acidic residues" evidence="2">
    <location>
        <begin position="244"/>
        <end position="262"/>
    </location>
</feature>
<dbReference type="EMBL" id="BKCJ010007824">
    <property type="protein sequence ID" value="GEU79201.1"/>
    <property type="molecule type" value="Genomic_DNA"/>
</dbReference>
<comment type="caution">
    <text evidence="4">The sequence shown here is derived from an EMBL/GenBank/DDBJ whole genome shotgun (WGS) entry which is preliminary data.</text>
</comment>
<evidence type="ECO:0000256" key="1">
    <source>
        <dbReference type="ARBA" id="ARBA00040775"/>
    </source>
</evidence>
<dbReference type="InterPro" id="IPR039992">
    <property type="entry name" value="Sep15_SelM"/>
</dbReference>
<dbReference type="InterPro" id="IPR036249">
    <property type="entry name" value="Thioredoxin-like_sf"/>
</dbReference>
<organism evidence="4">
    <name type="scientific">Tanacetum cinerariifolium</name>
    <name type="common">Dalmatian daisy</name>
    <name type="synonym">Chrysanthemum cinerariifolium</name>
    <dbReference type="NCBI Taxonomy" id="118510"/>
    <lineage>
        <taxon>Eukaryota</taxon>
        <taxon>Viridiplantae</taxon>
        <taxon>Streptophyta</taxon>
        <taxon>Embryophyta</taxon>
        <taxon>Tracheophyta</taxon>
        <taxon>Spermatophyta</taxon>
        <taxon>Magnoliopsida</taxon>
        <taxon>eudicotyledons</taxon>
        <taxon>Gunneridae</taxon>
        <taxon>Pentapetalae</taxon>
        <taxon>asterids</taxon>
        <taxon>campanulids</taxon>
        <taxon>Asterales</taxon>
        <taxon>Asteraceae</taxon>
        <taxon>Asteroideae</taxon>
        <taxon>Anthemideae</taxon>
        <taxon>Anthemidinae</taxon>
        <taxon>Tanacetum</taxon>
    </lineage>
</organism>
<dbReference type="Pfam" id="PF08806">
    <property type="entry name" value="Sep15_SelM"/>
    <property type="match status" value="1"/>
</dbReference>
<gene>
    <name evidence="4" type="ORF">Tci_051179</name>
</gene>
<protein>
    <recommendedName>
        <fullName evidence="1">Selenoprotein F</fullName>
    </recommendedName>
</protein>
<accession>A0A6L2MZ09</accession>
<dbReference type="PANTHER" id="PTHR13077">
    <property type="entry name" value="SELENOPROTEIN F"/>
    <property type="match status" value="1"/>
</dbReference>
<feature type="region of interest" description="Disordered" evidence="2">
    <location>
        <begin position="243"/>
        <end position="262"/>
    </location>
</feature>
<sequence length="262" mass="29900">MIAELLSDCRKCCAEDSDEYTSKIIYSGGVLEVYMWKLVFYPEVVNFIEDEKDKFNFLQLKFNMHLQPCYPDYREFSDDEEEDRVIKWDFDSPCSQCGKDINVYYRICREPFGRWPSGLDHLWTYKCESCSYYVHLDCATSRNEPFMSIFLSAAGLVPCSRMKSGFLSSRGRGVKQKGGSNARKTTMTCGKDVEGASSMIDQTLVGQFTSFSDAYGSPSPFTLEEILRDIKRQIYEGKLVLVGDDGKPLKPSRLTRDDPSSA</sequence>
<feature type="domain" description="Selenoprotein F/M" evidence="3">
    <location>
        <begin position="30"/>
        <end position="90"/>
    </location>
</feature>
<dbReference type="GO" id="GO:0016491">
    <property type="term" value="F:oxidoreductase activity"/>
    <property type="evidence" value="ECO:0007669"/>
    <property type="project" value="TreeGrafter"/>
</dbReference>
<dbReference type="SUPFAM" id="SSF52833">
    <property type="entry name" value="Thioredoxin-like"/>
    <property type="match status" value="1"/>
</dbReference>
<dbReference type="InterPro" id="IPR014912">
    <property type="entry name" value="Sep15_SelM_dom"/>
</dbReference>